<sequence>MNKRLGCFLFVFLLCNCFSRTEDSKEKLLFWSDVTFAFVQRTVNLSSDPDLQRPVSTLRFSIHFSEPIASQIRAEEIEIRSSSNKIVTGVSVERLDNVRLRIVFPDDTVPGEYSIDFSKCIISLGKQISPSEYKFIYDPEAPSLSSSHGNILDSSFFSDGYLDVNYSEPVQGADFLDHYTLSGSAIGSIRLSSVFKIKTNLYRLFFTGVPAASGGLLYLSAKNIKDEAGNNLSSQPIEWRIYGFKQAGNLLIGRRETTPVILNSGEILITGGYTDTGLTNTAEIYNPTTRVSRFTAGNLSQVRRRHSVTLLQNGKVFIAGGGAVVIGIADDPTASTEIYDPSTDSFTPGPSLQRPKMDHTATLLSSGKVLIAGGIENERSGSLDAVGTAEIYDPVSNSITSISSLNYLRKSHRAARLQDGNLYMFGGTSRLGLGALYAYETEIFNEATSDFSVVSKYKLNYPRSNFVLRTFSSDGIVAIGSSTSEVFDPKENSFQISSDLSTPRNSYTSVQLSDGKSILFGGENDNNFVSRIDFYDPASALFRLGSRLLYPRVSPFSVLLPGDKVLIFGGYDIRMITAVEEYSYEM</sequence>
<reference evidence="1" key="1">
    <citation type="journal article" date="2019" name="PLoS Negl. Trop. Dis.">
        <title>Revisiting the worldwide diversity of Leptospira species in the environment.</title>
        <authorList>
            <person name="Vincent A.T."/>
            <person name="Schiettekatte O."/>
            <person name="Bourhy P."/>
            <person name="Veyrier F.J."/>
            <person name="Picardeau M."/>
        </authorList>
    </citation>
    <scope>NUCLEOTIDE SEQUENCE [LARGE SCALE GENOMIC DNA]</scope>
    <source>
        <strain evidence="1">201300427</strain>
    </source>
</reference>
<name>A0A4V3JY40_9LEPT</name>
<dbReference type="PANTHER" id="PTHR45632:SF14">
    <property type="entry name" value="KELCH-LIKE PROTEIN 33"/>
    <property type="match status" value="1"/>
</dbReference>
<dbReference type="Gene3D" id="2.130.10.80">
    <property type="entry name" value="Galactose oxidase/kelch, beta-propeller"/>
    <property type="match status" value="2"/>
</dbReference>
<accession>A0A4V3JY40</accession>
<dbReference type="Gene3D" id="2.120.10.80">
    <property type="entry name" value="Kelch-type beta propeller"/>
    <property type="match status" value="1"/>
</dbReference>
<keyword evidence="2" id="KW-1185">Reference proteome</keyword>
<dbReference type="InterPro" id="IPR006652">
    <property type="entry name" value="Kelch_1"/>
</dbReference>
<evidence type="ECO:0000313" key="1">
    <source>
        <dbReference type="EMBL" id="TGN19256.1"/>
    </source>
</evidence>
<protein>
    <submittedName>
        <fullName evidence="1">Kelch repeat-containing protein</fullName>
    </submittedName>
</protein>
<dbReference type="PANTHER" id="PTHR45632">
    <property type="entry name" value="LD33804P"/>
    <property type="match status" value="1"/>
</dbReference>
<proteinExistence type="predicted"/>
<dbReference type="SMART" id="SM00612">
    <property type="entry name" value="Kelch"/>
    <property type="match status" value="5"/>
</dbReference>
<dbReference type="AlphaFoldDB" id="A0A4V3JY40"/>
<organism evidence="1 2">
    <name type="scientific">Leptospira idonii</name>
    <dbReference type="NCBI Taxonomy" id="1193500"/>
    <lineage>
        <taxon>Bacteria</taxon>
        <taxon>Pseudomonadati</taxon>
        <taxon>Spirochaetota</taxon>
        <taxon>Spirochaetia</taxon>
        <taxon>Leptospirales</taxon>
        <taxon>Leptospiraceae</taxon>
        <taxon>Leptospira</taxon>
    </lineage>
</organism>
<dbReference type="Pfam" id="PF01344">
    <property type="entry name" value="Kelch_1"/>
    <property type="match status" value="1"/>
</dbReference>
<comment type="caution">
    <text evidence="1">The sequence shown here is derived from an EMBL/GenBank/DDBJ whole genome shotgun (WGS) entry which is preliminary data.</text>
</comment>
<dbReference type="EMBL" id="RQHW01000033">
    <property type="protein sequence ID" value="TGN19256.1"/>
    <property type="molecule type" value="Genomic_DNA"/>
</dbReference>
<gene>
    <name evidence="1" type="ORF">EHS15_10095</name>
</gene>
<evidence type="ECO:0000313" key="2">
    <source>
        <dbReference type="Proteomes" id="UP000298058"/>
    </source>
</evidence>
<dbReference type="InterPro" id="IPR037293">
    <property type="entry name" value="Gal_Oxidase_central_sf"/>
</dbReference>
<dbReference type="SUPFAM" id="SSF117281">
    <property type="entry name" value="Kelch motif"/>
    <property type="match status" value="2"/>
</dbReference>
<dbReference type="InterPro" id="IPR015915">
    <property type="entry name" value="Kelch-typ_b-propeller"/>
</dbReference>
<dbReference type="OrthoDB" id="320326at2"/>
<dbReference type="RefSeq" id="WP_135760440.1">
    <property type="nucleotide sequence ID" value="NZ_RQHW01000033.1"/>
</dbReference>
<dbReference type="Proteomes" id="UP000298058">
    <property type="component" value="Unassembled WGS sequence"/>
</dbReference>